<feature type="domain" description="HTH luxR-type" evidence="2">
    <location>
        <begin position="141"/>
        <end position="206"/>
    </location>
</feature>
<evidence type="ECO:0000259" key="2">
    <source>
        <dbReference type="PROSITE" id="PS50043"/>
    </source>
</evidence>
<name>A0A8K0V4Y1_9ENTR</name>
<protein>
    <submittedName>
        <fullName evidence="3">Response regulator transcription factor</fullName>
    </submittedName>
</protein>
<dbReference type="InterPro" id="IPR039420">
    <property type="entry name" value="WalR-like"/>
</dbReference>
<dbReference type="AlphaFoldDB" id="A0A8K0V4Y1"/>
<dbReference type="CDD" id="cd06170">
    <property type="entry name" value="LuxR_C_like"/>
    <property type="match status" value="1"/>
</dbReference>
<dbReference type="SUPFAM" id="SSF46894">
    <property type="entry name" value="C-terminal effector domain of the bipartite response regulators"/>
    <property type="match status" value="1"/>
</dbReference>
<dbReference type="SMART" id="SM00421">
    <property type="entry name" value="HTH_LUXR"/>
    <property type="match status" value="1"/>
</dbReference>
<dbReference type="SUPFAM" id="SSF52172">
    <property type="entry name" value="CheY-like"/>
    <property type="match status" value="1"/>
</dbReference>
<keyword evidence="1" id="KW-0238">DNA-binding</keyword>
<dbReference type="Gene3D" id="3.40.50.2300">
    <property type="match status" value="1"/>
</dbReference>
<dbReference type="Pfam" id="PF00196">
    <property type="entry name" value="GerE"/>
    <property type="match status" value="1"/>
</dbReference>
<dbReference type="PANTHER" id="PTHR43214">
    <property type="entry name" value="TWO-COMPONENT RESPONSE REGULATOR"/>
    <property type="match status" value="1"/>
</dbReference>
<sequence length="214" mass="24010">MQTLPIAIMHPYPLVLGALSTLFNASGKFHVAHICLDYEQLISAIGISQVNFALIDIDSHILDENVQNMIRRLLFIRPGIKVVLYSDKIHSDAIATLKRTGVAALISKKDMPEEMISACEQILHADEFYLSGNIREIDSRSHEVSFGLSSKELEVLKFIVSGYTLVEIAELKNRSLSTISTHKYNAMRKLGINSNTELLKFAYEHNFFQGALTE</sequence>
<comment type="caution">
    <text evidence="3">The sequence shown here is derived from an EMBL/GenBank/DDBJ whole genome shotgun (WGS) entry which is preliminary data.</text>
</comment>
<evidence type="ECO:0000313" key="3">
    <source>
        <dbReference type="EMBL" id="MBK4715109.1"/>
    </source>
</evidence>
<dbReference type="GO" id="GO:0006355">
    <property type="term" value="P:regulation of DNA-templated transcription"/>
    <property type="evidence" value="ECO:0007669"/>
    <property type="project" value="InterPro"/>
</dbReference>
<dbReference type="InterPro" id="IPR000792">
    <property type="entry name" value="Tscrpt_reg_LuxR_C"/>
</dbReference>
<proteinExistence type="predicted"/>
<evidence type="ECO:0000313" key="4">
    <source>
        <dbReference type="Proteomes" id="UP000659047"/>
    </source>
</evidence>
<dbReference type="InterPro" id="IPR011006">
    <property type="entry name" value="CheY-like_superfamily"/>
</dbReference>
<accession>A0A8K0V4Y1</accession>
<dbReference type="RefSeq" id="WP_238713330.1">
    <property type="nucleotide sequence ID" value="NZ_JAEPBH010000014.1"/>
</dbReference>
<dbReference type="Gene3D" id="1.10.10.10">
    <property type="entry name" value="Winged helix-like DNA-binding domain superfamily/Winged helix DNA-binding domain"/>
    <property type="match status" value="1"/>
</dbReference>
<dbReference type="GO" id="GO:0003677">
    <property type="term" value="F:DNA binding"/>
    <property type="evidence" value="ECO:0007669"/>
    <property type="project" value="UniProtKB-KW"/>
</dbReference>
<gene>
    <name evidence="3" type="ORF">JJB97_07150</name>
</gene>
<dbReference type="PANTHER" id="PTHR43214:SF17">
    <property type="entry name" value="TRANSCRIPTIONAL REGULATORY PROTEIN RCSB"/>
    <property type="match status" value="1"/>
</dbReference>
<dbReference type="InterPro" id="IPR036388">
    <property type="entry name" value="WH-like_DNA-bd_sf"/>
</dbReference>
<keyword evidence="4" id="KW-1185">Reference proteome</keyword>
<organism evidence="3 4">
    <name type="scientific">Tenebrionibacter intestinalis</name>
    <dbReference type="NCBI Taxonomy" id="2799638"/>
    <lineage>
        <taxon>Bacteria</taxon>
        <taxon>Pseudomonadati</taxon>
        <taxon>Pseudomonadota</taxon>
        <taxon>Gammaproteobacteria</taxon>
        <taxon>Enterobacterales</taxon>
        <taxon>Enterobacteriaceae</taxon>
        <taxon>Tenebrionibacter/Tenebrionicola group</taxon>
        <taxon>Tenebrionibacter</taxon>
    </lineage>
</organism>
<reference evidence="3" key="1">
    <citation type="submission" date="2021-01" db="EMBL/GenBank/DDBJ databases">
        <title>Intestinitalea alba gen. nov., sp. nov., a novel genus of the family Enterobacteriaceae, isolated from the gut of the plastic-eating mealworm Tenebrio molitor L.</title>
        <authorList>
            <person name="Yang Y."/>
        </authorList>
    </citation>
    <scope>NUCLEOTIDE SEQUENCE</scope>
    <source>
        <strain evidence="3">BIT-L3</strain>
    </source>
</reference>
<evidence type="ECO:0000256" key="1">
    <source>
        <dbReference type="ARBA" id="ARBA00023125"/>
    </source>
</evidence>
<dbReference type="EMBL" id="JAEPBH010000014">
    <property type="protein sequence ID" value="MBK4715109.1"/>
    <property type="molecule type" value="Genomic_DNA"/>
</dbReference>
<dbReference type="PRINTS" id="PR00038">
    <property type="entry name" value="HTHLUXR"/>
</dbReference>
<dbReference type="PROSITE" id="PS50043">
    <property type="entry name" value="HTH_LUXR_2"/>
    <property type="match status" value="1"/>
</dbReference>
<dbReference type="Proteomes" id="UP000659047">
    <property type="component" value="Unassembled WGS sequence"/>
</dbReference>
<dbReference type="InterPro" id="IPR016032">
    <property type="entry name" value="Sig_transdc_resp-reg_C-effctor"/>
</dbReference>